<dbReference type="AlphaFoldDB" id="A0A9D4ID70"/>
<name>A0A9D4ID70_DREPO</name>
<evidence type="ECO:0000256" key="1">
    <source>
        <dbReference type="SAM" id="Phobius"/>
    </source>
</evidence>
<reference evidence="2" key="1">
    <citation type="journal article" date="2019" name="bioRxiv">
        <title>The Genome of the Zebra Mussel, Dreissena polymorpha: A Resource for Invasive Species Research.</title>
        <authorList>
            <person name="McCartney M.A."/>
            <person name="Auch B."/>
            <person name="Kono T."/>
            <person name="Mallez S."/>
            <person name="Zhang Y."/>
            <person name="Obille A."/>
            <person name="Becker A."/>
            <person name="Abrahante J.E."/>
            <person name="Garbe J."/>
            <person name="Badalamenti J.P."/>
            <person name="Herman A."/>
            <person name="Mangelson H."/>
            <person name="Liachko I."/>
            <person name="Sullivan S."/>
            <person name="Sone E.D."/>
            <person name="Koren S."/>
            <person name="Silverstein K.A.T."/>
            <person name="Beckman K.B."/>
            <person name="Gohl D.M."/>
        </authorList>
    </citation>
    <scope>NUCLEOTIDE SEQUENCE</scope>
    <source>
        <strain evidence="2">Duluth1</strain>
        <tissue evidence="2">Whole animal</tissue>
    </source>
</reference>
<keyword evidence="3" id="KW-1185">Reference proteome</keyword>
<evidence type="ECO:0000313" key="2">
    <source>
        <dbReference type="EMBL" id="KAH3770991.1"/>
    </source>
</evidence>
<accession>A0A9D4ID70</accession>
<organism evidence="2 3">
    <name type="scientific">Dreissena polymorpha</name>
    <name type="common">Zebra mussel</name>
    <name type="synonym">Mytilus polymorpha</name>
    <dbReference type="NCBI Taxonomy" id="45954"/>
    <lineage>
        <taxon>Eukaryota</taxon>
        <taxon>Metazoa</taxon>
        <taxon>Spiralia</taxon>
        <taxon>Lophotrochozoa</taxon>
        <taxon>Mollusca</taxon>
        <taxon>Bivalvia</taxon>
        <taxon>Autobranchia</taxon>
        <taxon>Heteroconchia</taxon>
        <taxon>Euheterodonta</taxon>
        <taxon>Imparidentia</taxon>
        <taxon>Neoheterodontei</taxon>
        <taxon>Myida</taxon>
        <taxon>Dreissenoidea</taxon>
        <taxon>Dreissenidae</taxon>
        <taxon>Dreissena</taxon>
    </lineage>
</organism>
<gene>
    <name evidence="2" type="ORF">DPMN_172291</name>
</gene>
<keyword evidence="1" id="KW-1133">Transmembrane helix</keyword>
<keyword evidence="1" id="KW-0472">Membrane</keyword>
<protein>
    <submittedName>
        <fullName evidence="2">Uncharacterized protein</fullName>
    </submittedName>
</protein>
<comment type="caution">
    <text evidence="2">The sequence shown here is derived from an EMBL/GenBank/DDBJ whole genome shotgun (WGS) entry which is preliminary data.</text>
</comment>
<evidence type="ECO:0000313" key="3">
    <source>
        <dbReference type="Proteomes" id="UP000828390"/>
    </source>
</evidence>
<sequence length="58" mass="6438">MGQQGLEEMNDFSKIFADVCVTSNLVIGLIIFHPKRIHNATWVSTDLSTENQISTCAL</sequence>
<feature type="transmembrane region" description="Helical" evidence="1">
    <location>
        <begin position="12"/>
        <end position="32"/>
    </location>
</feature>
<dbReference type="EMBL" id="JAIWYP010000009">
    <property type="protein sequence ID" value="KAH3770991.1"/>
    <property type="molecule type" value="Genomic_DNA"/>
</dbReference>
<reference evidence="2" key="2">
    <citation type="submission" date="2020-11" db="EMBL/GenBank/DDBJ databases">
        <authorList>
            <person name="McCartney M.A."/>
            <person name="Auch B."/>
            <person name="Kono T."/>
            <person name="Mallez S."/>
            <person name="Becker A."/>
            <person name="Gohl D.M."/>
            <person name="Silverstein K.A.T."/>
            <person name="Koren S."/>
            <person name="Bechman K.B."/>
            <person name="Herman A."/>
            <person name="Abrahante J.E."/>
            <person name="Garbe J."/>
        </authorList>
    </citation>
    <scope>NUCLEOTIDE SEQUENCE</scope>
    <source>
        <strain evidence="2">Duluth1</strain>
        <tissue evidence="2">Whole animal</tissue>
    </source>
</reference>
<dbReference type="Proteomes" id="UP000828390">
    <property type="component" value="Unassembled WGS sequence"/>
</dbReference>
<proteinExistence type="predicted"/>
<keyword evidence="1" id="KW-0812">Transmembrane</keyword>